<organism evidence="1 2">
    <name type="scientific">Boothiomyces macroporosus</name>
    <dbReference type="NCBI Taxonomy" id="261099"/>
    <lineage>
        <taxon>Eukaryota</taxon>
        <taxon>Fungi</taxon>
        <taxon>Fungi incertae sedis</taxon>
        <taxon>Chytridiomycota</taxon>
        <taxon>Chytridiomycota incertae sedis</taxon>
        <taxon>Chytridiomycetes</taxon>
        <taxon>Rhizophydiales</taxon>
        <taxon>Terramycetaceae</taxon>
        <taxon>Boothiomyces</taxon>
    </lineage>
</organism>
<dbReference type="Proteomes" id="UP001210925">
    <property type="component" value="Unassembled WGS sequence"/>
</dbReference>
<dbReference type="AlphaFoldDB" id="A0AAD5Y6H0"/>
<evidence type="ECO:0000313" key="2">
    <source>
        <dbReference type="Proteomes" id="UP001210925"/>
    </source>
</evidence>
<accession>A0AAD5Y6H0</accession>
<proteinExistence type="predicted"/>
<evidence type="ECO:0000313" key="1">
    <source>
        <dbReference type="EMBL" id="KAJ3258823.1"/>
    </source>
</evidence>
<dbReference type="EMBL" id="JADGKB010000023">
    <property type="protein sequence ID" value="KAJ3258823.1"/>
    <property type="molecule type" value="Genomic_DNA"/>
</dbReference>
<sequence>MLFGLLSAVSAYNFTYFGGPLVANAEVTPIFVGNVKYKYKLEEFYHRILDSNYLDGLSEYSTPQYQIGRGRAKRAVHVNFTIDHREINTMMQDMLSMLAETKKIKPNDNSVYAIHFATTSLTADGKPLCDNSCSVHNTAKINGSLVPYTVIPDFSGECAQGCGNHTKPFDNICSLASHELVESITDKGYGQATSFAFPVGWYDLQNGEVADVCQGNDTNIGKFTVQRYYSVKKNQCV</sequence>
<name>A0AAD5Y6H0_9FUNG</name>
<comment type="caution">
    <text evidence="1">The sequence shown here is derived from an EMBL/GenBank/DDBJ whole genome shotgun (WGS) entry which is preliminary data.</text>
</comment>
<gene>
    <name evidence="1" type="ORF">HK103_003205</name>
</gene>
<protein>
    <submittedName>
        <fullName evidence="1">Uncharacterized protein</fullName>
    </submittedName>
</protein>
<reference evidence="1" key="1">
    <citation type="submission" date="2020-05" db="EMBL/GenBank/DDBJ databases">
        <title>Phylogenomic resolution of chytrid fungi.</title>
        <authorList>
            <person name="Stajich J.E."/>
            <person name="Amses K."/>
            <person name="Simmons R."/>
            <person name="Seto K."/>
            <person name="Myers J."/>
            <person name="Bonds A."/>
            <person name="Quandt C.A."/>
            <person name="Barry K."/>
            <person name="Liu P."/>
            <person name="Grigoriev I."/>
            <person name="Longcore J.E."/>
            <person name="James T.Y."/>
        </authorList>
    </citation>
    <scope>NUCLEOTIDE SEQUENCE</scope>
    <source>
        <strain evidence="1">PLAUS21</strain>
    </source>
</reference>
<keyword evidence="2" id="KW-1185">Reference proteome</keyword>